<gene>
    <name evidence="1" type="ORF">MM415A00877_0012</name>
    <name evidence="2" type="ORF">MM415B02370_0002</name>
</gene>
<sequence>MANRALKATTNGGWAVEEDGTDVVGSLDFTNLSVAGAMADANLFAVSQSGAVKALAFSVFRDAATYTTTFNNGNLVAGVLTVTHSLNSTILHVTVANNAPQIIVPDAVIFTGADTLTVDLTSFGTLSGIWSVRVSK</sequence>
<protein>
    <submittedName>
        <fullName evidence="1">Uncharacterized protein</fullName>
    </submittedName>
</protein>
<evidence type="ECO:0000313" key="2">
    <source>
        <dbReference type="EMBL" id="QJA90474.1"/>
    </source>
</evidence>
<dbReference type="EMBL" id="MT142915">
    <property type="protein sequence ID" value="QJA90474.1"/>
    <property type="molecule type" value="Genomic_DNA"/>
</dbReference>
<proteinExistence type="predicted"/>
<reference evidence="1" key="1">
    <citation type="submission" date="2020-03" db="EMBL/GenBank/DDBJ databases">
        <title>The deep terrestrial virosphere.</title>
        <authorList>
            <person name="Holmfeldt K."/>
            <person name="Nilsson E."/>
            <person name="Simone D."/>
            <person name="Lopez-Fernandez M."/>
            <person name="Wu X."/>
            <person name="de Brujin I."/>
            <person name="Lundin D."/>
            <person name="Andersson A."/>
            <person name="Bertilsson S."/>
            <person name="Dopson M."/>
        </authorList>
    </citation>
    <scope>NUCLEOTIDE SEQUENCE</scope>
    <source>
        <strain evidence="1">MM415A00877</strain>
        <strain evidence="2">MM415B02370</strain>
    </source>
</reference>
<organism evidence="1">
    <name type="scientific">viral metagenome</name>
    <dbReference type="NCBI Taxonomy" id="1070528"/>
    <lineage>
        <taxon>unclassified sequences</taxon>
        <taxon>metagenomes</taxon>
        <taxon>organismal metagenomes</taxon>
    </lineage>
</organism>
<dbReference type="EMBL" id="MT142382">
    <property type="protein sequence ID" value="QJA79463.1"/>
    <property type="molecule type" value="Genomic_DNA"/>
</dbReference>
<accession>A0A6M3KC42</accession>
<name>A0A6M3KC42_9ZZZZ</name>
<evidence type="ECO:0000313" key="1">
    <source>
        <dbReference type="EMBL" id="QJA79463.1"/>
    </source>
</evidence>
<dbReference type="AlphaFoldDB" id="A0A6M3KC42"/>